<organism evidence="10 11">
    <name type="scientific">Mucilaginibacter frigoritolerans</name>
    <dbReference type="NCBI Taxonomy" id="652788"/>
    <lineage>
        <taxon>Bacteria</taxon>
        <taxon>Pseudomonadati</taxon>
        <taxon>Bacteroidota</taxon>
        <taxon>Sphingobacteriia</taxon>
        <taxon>Sphingobacteriales</taxon>
        <taxon>Sphingobacteriaceae</taxon>
        <taxon>Mucilaginibacter</taxon>
    </lineage>
</organism>
<feature type="domain" description="Cytochrome c" evidence="9">
    <location>
        <begin position="57"/>
        <end position="142"/>
    </location>
</feature>
<evidence type="ECO:0000256" key="1">
    <source>
        <dbReference type="ARBA" id="ARBA00022448"/>
    </source>
</evidence>
<comment type="PTM">
    <text evidence="6">Binds 1 heme c group covalently per subunit.</text>
</comment>
<accession>A0A562UG90</accession>
<feature type="compositionally biased region" description="Low complexity" evidence="7">
    <location>
        <begin position="18"/>
        <end position="33"/>
    </location>
</feature>
<dbReference type="InterPro" id="IPR009056">
    <property type="entry name" value="Cyt_c-like_dom"/>
</dbReference>
<evidence type="ECO:0000313" key="11">
    <source>
        <dbReference type="Proteomes" id="UP000317010"/>
    </source>
</evidence>
<keyword evidence="5 6" id="KW-0408">Iron</keyword>
<dbReference type="PROSITE" id="PS51257">
    <property type="entry name" value="PROKAR_LIPOPROTEIN"/>
    <property type="match status" value="1"/>
</dbReference>
<keyword evidence="8" id="KW-0732">Signal</keyword>
<evidence type="ECO:0000313" key="10">
    <source>
        <dbReference type="EMBL" id="TWJ04828.1"/>
    </source>
</evidence>
<evidence type="ECO:0000256" key="7">
    <source>
        <dbReference type="SAM" id="MobiDB-lite"/>
    </source>
</evidence>
<dbReference type="RefSeq" id="WP_144909354.1">
    <property type="nucleotide sequence ID" value="NZ_VLLI01000001.1"/>
</dbReference>
<dbReference type="AlphaFoldDB" id="A0A562UG90"/>
<evidence type="ECO:0000256" key="8">
    <source>
        <dbReference type="SAM" id="SignalP"/>
    </source>
</evidence>
<name>A0A562UG90_9SPHI</name>
<dbReference type="GO" id="GO:0005506">
    <property type="term" value="F:iron ion binding"/>
    <property type="evidence" value="ECO:0007669"/>
    <property type="project" value="InterPro"/>
</dbReference>
<reference evidence="10 11" key="1">
    <citation type="submission" date="2019-07" db="EMBL/GenBank/DDBJ databases">
        <title>Genomic Encyclopedia of Archaeal and Bacterial Type Strains, Phase II (KMG-II): from individual species to whole genera.</title>
        <authorList>
            <person name="Goeker M."/>
        </authorList>
    </citation>
    <scope>NUCLEOTIDE SEQUENCE [LARGE SCALE GENOMIC DNA]</scope>
    <source>
        <strain evidence="10 11">ATCC BAA-1854</strain>
    </source>
</reference>
<dbReference type="InterPro" id="IPR002324">
    <property type="entry name" value="Cyt_c_ID"/>
</dbReference>
<feature type="compositionally biased region" description="Polar residues" evidence="7">
    <location>
        <begin position="34"/>
        <end position="59"/>
    </location>
</feature>
<keyword evidence="1" id="KW-0813">Transport</keyword>
<keyword evidence="2 6" id="KW-0349">Heme</keyword>
<keyword evidence="11" id="KW-1185">Reference proteome</keyword>
<feature type="signal peptide" evidence="8">
    <location>
        <begin position="1"/>
        <end position="15"/>
    </location>
</feature>
<proteinExistence type="predicted"/>
<feature type="binding site" description="covalent" evidence="6">
    <location>
        <position position="71"/>
    </location>
    <ligand>
        <name>heme c</name>
        <dbReference type="ChEBI" id="CHEBI:61717"/>
    </ligand>
</feature>
<dbReference type="Gene3D" id="1.10.760.10">
    <property type="entry name" value="Cytochrome c-like domain"/>
    <property type="match status" value="1"/>
</dbReference>
<feature type="chain" id="PRO_5021872919" evidence="8">
    <location>
        <begin position="16"/>
        <end position="143"/>
    </location>
</feature>
<dbReference type="InterPro" id="IPR036909">
    <property type="entry name" value="Cyt_c-like_dom_sf"/>
</dbReference>
<dbReference type="OrthoDB" id="9814063at2"/>
<dbReference type="GO" id="GO:0020037">
    <property type="term" value="F:heme binding"/>
    <property type="evidence" value="ECO:0007669"/>
    <property type="project" value="InterPro"/>
</dbReference>
<keyword evidence="4" id="KW-0249">Electron transport</keyword>
<protein>
    <submittedName>
        <fullName evidence="10">Cytochrome c</fullName>
    </submittedName>
</protein>
<sequence>MKKVFVVLCISAALAACGGSKSGSGSADSTSASNETAKTAESNADTNATKTGTESTASTAPGAKLIAANDCSTCHKVDTKVIGPAFQDVANKYPATEANIDTLANKVIKGGKGNWGDIPMAAHPTLALADAKVMVQYILSLKK</sequence>
<evidence type="ECO:0000256" key="2">
    <source>
        <dbReference type="ARBA" id="ARBA00022617"/>
    </source>
</evidence>
<evidence type="ECO:0000256" key="6">
    <source>
        <dbReference type="PIRSR" id="PIRSR602324-1"/>
    </source>
</evidence>
<feature type="binding site" description="covalent" evidence="6">
    <location>
        <position position="120"/>
    </location>
    <ligand>
        <name>heme c</name>
        <dbReference type="ChEBI" id="CHEBI:61717"/>
    </ligand>
</feature>
<feature type="binding site" description="covalent" evidence="6">
    <location>
        <position position="75"/>
    </location>
    <ligand>
        <name>heme c</name>
        <dbReference type="ChEBI" id="CHEBI:61717"/>
    </ligand>
</feature>
<evidence type="ECO:0000259" key="9">
    <source>
        <dbReference type="PROSITE" id="PS51007"/>
    </source>
</evidence>
<dbReference type="SUPFAM" id="SSF46626">
    <property type="entry name" value="Cytochrome c"/>
    <property type="match status" value="1"/>
</dbReference>
<feature type="region of interest" description="Disordered" evidence="7">
    <location>
        <begin position="18"/>
        <end position="59"/>
    </location>
</feature>
<dbReference type="Proteomes" id="UP000317010">
    <property type="component" value="Unassembled WGS sequence"/>
</dbReference>
<comment type="caution">
    <text evidence="10">The sequence shown here is derived from an EMBL/GenBank/DDBJ whole genome shotgun (WGS) entry which is preliminary data.</text>
</comment>
<dbReference type="EMBL" id="VLLI01000001">
    <property type="protein sequence ID" value="TWJ04828.1"/>
    <property type="molecule type" value="Genomic_DNA"/>
</dbReference>
<keyword evidence="3 6" id="KW-0479">Metal-binding</keyword>
<gene>
    <name evidence="10" type="ORF">JN11_00551</name>
</gene>
<evidence type="ECO:0000256" key="3">
    <source>
        <dbReference type="ARBA" id="ARBA00022723"/>
    </source>
</evidence>
<dbReference type="GO" id="GO:0009055">
    <property type="term" value="F:electron transfer activity"/>
    <property type="evidence" value="ECO:0007669"/>
    <property type="project" value="InterPro"/>
</dbReference>
<dbReference type="PRINTS" id="PR00606">
    <property type="entry name" value="CYTCHROMECID"/>
</dbReference>
<dbReference type="Pfam" id="PF00034">
    <property type="entry name" value="Cytochrom_C"/>
    <property type="match status" value="1"/>
</dbReference>
<evidence type="ECO:0000256" key="5">
    <source>
        <dbReference type="ARBA" id="ARBA00023004"/>
    </source>
</evidence>
<evidence type="ECO:0000256" key="4">
    <source>
        <dbReference type="ARBA" id="ARBA00022982"/>
    </source>
</evidence>
<dbReference type="PROSITE" id="PS51007">
    <property type="entry name" value="CYTC"/>
    <property type="match status" value="1"/>
</dbReference>